<organism evidence="10 11">
    <name type="scientific">Macrophomina phaseolina</name>
    <dbReference type="NCBI Taxonomy" id="35725"/>
    <lineage>
        <taxon>Eukaryota</taxon>
        <taxon>Fungi</taxon>
        <taxon>Dikarya</taxon>
        <taxon>Ascomycota</taxon>
        <taxon>Pezizomycotina</taxon>
        <taxon>Dothideomycetes</taxon>
        <taxon>Dothideomycetes incertae sedis</taxon>
        <taxon>Botryosphaeriales</taxon>
        <taxon>Botryosphaeriaceae</taxon>
        <taxon>Macrophomina</taxon>
    </lineage>
</organism>
<dbReference type="PANTHER" id="PTHR11709">
    <property type="entry name" value="MULTI-COPPER OXIDASE"/>
    <property type="match status" value="1"/>
</dbReference>
<dbReference type="Pfam" id="PF00394">
    <property type="entry name" value="Cu-oxidase"/>
    <property type="match status" value="1"/>
</dbReference>
<evidence type="ECO:0000313" key="10">
    <source>
        <dbReference type="EMBL" id="KAH7063070.1"/>
    </source>
</evidence>
<dbReference type="InterPro" id="IPR033138">
    <property type="entry name" value="Cu_oxidase_CS"/>
</dbReference>
<feature type="region of interest" description="Disordered" evidence="5">
    <location>
        <begin position="442"/>
        <end position="468"/>
    </location>
</feature>
<evidence type="ECO:0000256" key="5">
    <source>
        <dbReference type="SAM" id="MobiDB-lite"/>
    </source>
</evidence>
<dbReference type="InterPro" id="IPR011706">
    <property type="entry name" value="Cu-oxidase_C"/>
</dbReference>
<keyword evidence="2" id="KW-0479">Metal-binding</keyword>
<dbReference type="PROSITE" id="PS00080">
    <property type="entry name" value="MULTICOPPER_OXIDASE2"/>
    <property type="match status" value="1"/>
</dbReference>
<evidence type="ECO:0000256" key="4">
    <source>
        <dbReference type="ARBA" id="ARBA00023008"/>
    </source>
</evidence>
<gene>
    <name evidence="10" type="ORF">B0J12DRAFT_641335</name>
</gene>
<dbReference type="EMBL" id="JAGTJR010000002">
    <property type="protein sequence ID" value="KAH7063070.1"/>
    <property type="molecule type" value="Genomic_DNA"/>
</dbReference>
<dbReference type="CDD" id="cd04205">
    <property type="entry name" value="CuRO_2_LCC_like"/>
    <property type="match status" value="1"/>
</dbReference>
<dbReference type="SUPFAM" id="SSF49503">
    <property type="entry name" value="Cupredoxins"/>
    <property type="match status" value="3"/>
</dbReference>
<dbReference type="Pfam" id="PF07732">
    <property type="entry name" value="Cu-oxidase_3"/>
    <property type="match status" value="1"/>
</dbReference>
<comment type="caution">
    <text evidence="10">The sequence shown here is derived from an EMBL/GenBank/DDBJ whole genome shotgun (WGS) entry which is preliminary data.</text>
</comment>
<evidence type="ECO:0000256" key="3">
    <source>
        <dbReference type="ARBA" id="ARBA00023002"/>
    </source>
</evidence>
<keyword evidence="6" id="KW-0812">Transmembrane</keyword>
<feature type="domain" description="Plastocyanin-like" evidence="9">
    <location>
        <begin position="149"/>
        <end position="261"/>
    </location>
</feature>
<dbReference type="CDD" id="cd13910">
    <property type="entry name" value="CuRO_3_MCO_like_4"/>
    <property type="match status" value="1"/>
</dbReference>
<evidence type="ECO:0000313" key="11">
    <source>
        <dbReference type="Proteomes" id="UP000774617"/>
    </source>
</evidence>
<accession>A0ABQ8GRF5</accession>
<dbReference type="PANTHER" id="PTHR11709:SF511">
    <property type="entry name" value="LACCASE"/>
    <property type="match status" value="1"/>
</dbReference>
<dbReference type="PROSITE" id="PS00079">
    <property type="entry name" value="MULTICOPPER_OXIDASE1"/>
    <property type="match status" value="1"/>
</dbReference>
<dbReference type="InterPro" id="IPR002355">
    <property type="entry name" value="Cu_oxidase_Cu_BS"/>
</dbReference>
<dbReference type="Proteomes" id="UP000774617">
    <property type="component" value="Unassembled WGS sequence"/>
</dbReference>
<reference evidence="10 11" key="1">
    <citation type="journal article" date="2021" name="Nat. Commun.">
        <title>Genetic determinants of endophytism in the Arabidopsis root mycobiome.</title>
        <authorList>
            <person name="Mesny F."/>
            <person name="Miyauchi S."/>
            <person name="Thiergart T."/>
            <person name="Pickel B."/>
            <person name="Atanasova L."/>
            <person name="Karlsson M."/>
            <person name="Huettel B."/>
            <person name="Barry K.W."/>
            <person name="Haridas S."/>
            <person name="Chen C."/>
            <person name="Bauer D."/>
            <person name="Andreopoulos W."/>
            <person name="Pangilinan J."/>
            <person name="LaButti K."/>
            <person name="Riley R."/>
            <person name="Lipzen A."/>
            <person name="Clum A."/>
            <person name="Drula E."/>
            <person name="Henrissat B."/>
            <person name="Kohler A."/>
            <person name="Grigoriev I.V."/>
            <person name="Martin F.M."/>
            <person name="Hacquard S."/>
        </authorList>
    </citation>
    <scope>NUCLEOTIDE SEQUENCE [LARGE SCALE GENOMIC DNA]</scope>
    <source>
        <strain evidence="10 11">MPI-SDFR-AT-0080</strain>
    </source>
</reference>
<evidence type="ECO:0000256" key="1">
    <source>
        <dbReference type="ARBA" id="ARBA00010609"/>
    </source>
</evidence>
<keyword evidence="3" id="KW-0560">Oxidoreductase</keyword>
<comment type="similarity">
    <text evidence="1">Belongs to the multicopper oxidase family.</text>
</comment>
<feature type="domain" description="Plastocyanin-like" evidence="7">
    <location>
        <begin position="277"/>
        <end position="409"/>
    </location>
</feature>
<feature type="region of interest" description="Disordered" evidence="5">
    <location>
        <begin position="21"/>
        <end position="50"/>
    </location>
</feature>
<dbReference type="InterPro" id="IPR045087">
    <property type="entry name" value="Cu-oxidase_fam"/>
</dbReference>
<proteinExistence type="inferred from homology"/>
<dbReference type="Gene3D" id="2.60.40.420">
    <property type="entry name" value="Cupredoxins - blue copper proteins"/>
    <property type="match status" value="3"/>
</dbReference>
<feature type="domain" description="Plastocyanin-like" evidence="8">
    <location>
        <begin position="559"/>
        <end position="662"/>
    </location>
</feature>
<keyword evidence="11" id="KW-1185">Reference proteome</keyword>
<evidence type="ECO:0000256" key="6">
    <source>
        <dbReference type="SAM" id="Phobius"/>
    </source>
</evidence>
<dbReference type="CDD" id="cd04206">
    <property type="entry name" value="CuRO_1_LCC_like"/>
    <property type="match status" value="1"/>
</dbReference>
<dbReference type="InterPro" id="IPR001117">
    <property type="entry name" value="Cu-oxidase_2nd"/>
</dbReference>
<keyword evidence="4" id="KW-0186">Copper</keyword>
<dbReference type="InterPro" id="IPR011707">
    <property type="entry name" value="Cu-oxidase-like_N"/>
</dbReference>
<protein>
    <submittedName>
        <fullName evidence="10">Iron transport multicopper oxidase FET3</fullName>
    </submittedName>
</protein>
<keyword evidence="6" id="KW-1133">Transmembrane helix</keyword>
<evidence type="ECO:0000259" key="9">
    <source>
        <dbReference type="Pfam" id="PF07732"/>
    </source>
</evidence>
<sequence>MRTTEFFCSLNLSTLRTMSSDSQKHGAVLRRRSIPQQPEEETPPSTTRKSSENRRSVLSWFLFVLSCAVFATFISYLNSATAYQTAGSYYTITGLKAFLSHGNSDNNFDSHAGKGPYGGSLGQNLHPREHVVRPPSVRHYSWKITKAFRYPDGVKKAVYLINDGFLGPTVEARSGDRLVIEVQNALEDEGLSFHWHGLLMRGANYMDGAVGFTQDAIHPGANFTYEFDIADDQAGTFWYHAHDQVQRADGLFGGLIIHRPETATGVADVDRYGYDEERLLLIGDWYHRSAQDVLAWYISAGSFGNEPVPDSLLINGMGAFNCSKAIPARPVKCINFEGTATPNLQFNFTRRHRLRLVNTGTLAGFTLSIPGAAMQVIEVDGGNAVTSDSENATSVGSLYPGQRADLILSWPEDTLEASKISITLDGEDFKYPNPALTRTQHFSIYRSDPVPKEKSEASASSEQGRPESHAPQILIDLNALVSADTVTPSLPPAAEHTLVLYANTLKLSHRGNKPHGYMNQTSWSPQSSPPRPLIALPRSSWDANQFVPRIPLPNGTSDAAWVTIVLNNLDDGSHPFHLHGHAFWVLQTHAAGWGWGSWNPWAEEQPPGGPLELQRAVTRDTVMVPRRGYAVLRFRADNEGLWMLHCHNLWHQASGMAMGIEVGGKGDGEEEVVDERG</sequence>
<dbReference type="InterPro" id="IPR008972">
    <property type="entry name" value="Cupredoxin"/>
</dbReference>
<name>A0ABQ8GRF5_9PEZI</name>
<dbReference type="Pfam" id="PF07731">
    <property type="entry name" value="Cu-oxidase_2"/>
    <property type="match status" value="1"/>
</dbReference>
<evidence type="ECO:0000256" key="2">
    <source>
        <dbReference type="ARBA" id="ARBA00022723"/>
    </source>
</evidence>
<evidence type="ECO:0000259" key="8">
    <source>
        <dbReference type="Pfam" id="PF07731"/>
    </source>
</evidence>
<evidence type="ECO:0000259" key="7">
    <source>
        <dbReference type="Pfam" id="PF00394"/>
    </source>
</evidence>
<keyword evidence="6" id="KW-0472">Membrane</keyword>
<feature type="transmembrane region" description="Helical" evidence="6">
    <location>
        <begin position="57"/>
        <end position="77"/>
    </location>
</feature>